<organism evidence="2">
    <name type="scientific">seawater metagenome</name>
    <dbReference type="NCBI Taxonomy" id="1561972"/>
    <lineage>
        <taxon>unclassified sequences</taxon>
        <taxon>metagenomes</taxon>
        <taxon>ecological metagenomes</taxon>
    </lineage>
</organism>
<accession>A0A5E8CIG6</accession>
<dbReference type="SMART" id="SM00271">
    <property type="entry name" value="DnaJ"/>
    <property type="match status" value="1"/>
</dbReference>
<dbReference type="PROSITE" id="PS00636">
    <property type="entry name" value="DNAJ_1"/>
    <property type="match status" value="1"/>
</dbReference>
<evidence type="ECO:0000259" key="1">
    <source>
        <dbReference type="PROSITE" id="PS50076"/>
    </source>
</evidence>
<gene>
    <name evidence="2" type="ORF">CPAV1605_726</name>
</gene>
<dbReference type="InterPro" id="IPR036869">
    <property type="entry name" value="J_dom_sf"/>
</dbReference>
<dbReference type="Gene3D" id="1.10.287.110">
    <property type="entry name" value="DnaJ domain"/>
    <property type="match status" value="1"/>
</dbReference>
<dbReference type="EMBL" id="CABVLZ010000003">
    <property type="protein sequence ID" value="VVU95001.1"/>
    <property type="molecule type" value="Genomic_DNA"/>
</dbReference>
<dbReference type="PRINTS" id="PR00625">
    <property type="entry name" value="JDOMAIN"/>
</dbReference>
<sequence length="291" mass="33582">MENLNSENYYEILGLDKNASENDIKKAYKKLAIKYHPDKNKEKGADEKFKIISEAYSVLSDKNKRSQYNTFGKGFQNAPNMSNFQAQEVFSTFFGQGNPFGTFIFNDAPINMMFGQNAFINRSSRHNVRSKPWASIQNGKQVLIKDLVNSSELNGKIGKIKEFDSFKGRYVVELNNSLISLRYENLHQIANAEIYGLKSKPELNKKKCKILKYDKNKKKFAIQIGSDVFYLKPHNLIIENGICIKIQEVITQPVLNGKLGRIIEFDKLENRYTIIIENNRRLKIKSENIIF</sequence>
<dbReference type="GO" id="GO:0005783">
    <property type="term" value="C:endoplasmic reticulum"/>
    <property type="evidence" value="ECO:0007669"/>
    <property type="project" value="UniProtKB-ARBA"/>
</dbReference>
<evidence type="ECO:0000313" key="2">
    <source>
        <dbReference type="EMBL" id="VVU95001.1"/>
    </source>
</evidence>
<dbReference type="AlphaFoldDB" id="A0A5E8CIG6"/>
<name>A0A5E8CIG6_9ZZZZ</name>
<reference evidence="2" key="1">
    <citation type="submission" date="2019-09" db="EMBL/GenBank/DDBJ databases">
        <authorList>
            <person name="Needham M D."/>
        </authorList>
    </citation>
    <scope>NUCLEOTIDE SEQUENCE</scope>
</reference>
<dbReference type="SUPFAM" id="SSF46565">
    <property type="entry name" value="Chaperone J-domain"/>
    <property type="match status" value="1"/>
</dbReference>
<dbReference type="PANTHER" id="PTHR43908">
    <property type="entry name" value="AT29763P-RELATED"/>
    <property type="match status" value="1"/>
</dbReference>
<proteinExistence type="predicted"/>
<dbReference type="PROSITE" id="PS50076">
    <property type="entry name" value="DNAJ_2"/>
    <property type="match status" value="1"/>
</dbReference>
<dbReference type="InterPro" id="IPR018253">
    <property type="entry name" value="DnaJ_domain_CS"/>
</dbReference>
<dbReference type="Pfam" id="PF00226">
    <property type="entry name" value="DnaJ"/>
    <property type="match status" value="1"/>
</dbReference>
<dbReference type="InterPro" id="IPR051100">
    <property type="entry name" value="DnaJ_subfamily_B/C"/>
</dbReference>
<protein>
    <submittedName>
        <fullName evidence="2">DnaJ domain</fullName>
    </submittedName>
</protein>
<feature type="domain" description="J" evidence="1">
    <location>
        <begin position="8"/>
        <end position="72"/>
    </location>
</feature>
<dbReference type="CDD" id="cd06257">
    <property type="entry name" value="DnaJ"/>
    <property type="match status" value="1"/>
</dbReference>
<dbReference type="InterPro" id="IPR001623">
    <property type="entry name" value="DnaJ_domain"/>
</dbReference>